<feature type="transmembrane region" description="Helical" evidence="6">
    <location>
        <begin position="562"/>
        <end position="580"/>
    </location>
</feature>
<evidence type="ECO:0000256" key="1">
    <source>
        <dbReference type="ARBA" id="ARBA00004141"/>
    </source>
</evidence>
<dbReference type="PANTHER" id="PTHR23501:SF197">
    <property type="entry name" value="COMD"/>
    <property type="match status" value="1"/>
</dbReference>
<dbReference type="OrthoDB" id="2147446at2759"/>
<feature type="transmembrane region" description="Helical" evidence="6">
    <location>
        <begin position="152"/>
        <end position="171"/>
    </location>
</feature>
<dbReference type="Pfam" id="PF07690">
    <property type="entry name" value="MFS_1"/>
    <property type="match status" value="1"/>
</dbReference>
<dbReference type="Gene3D" id="1.20.1720.10">
    <property type="entry name" value="Multidrug resistance protein D"/>
    <property type="match status" value="1"/>
</dbReference>
<feature type="transmembrane region" description="Helical" evidence="6">
    <location>
        <begin position="338"/>
        <end position="362"/>
    </location>
</feature>
<keyword evidence="3 6" id="KW-1133">Transmembrane helix</keyword>
<feature type="transmembrane region" description="Helical" evidence="6">
    <location>
        <begin position="382"/>
        <end position="403"/>
    </location>
</feature>
<keyword evidence="2 6" id="KW-0812">Transmembrane</keyword>
<evidence type="ECO:0000313" key="9">
    <source>
        <dbReference type="Proteomes" id="UP000070544"/>
    </source>
</evidence>
<sequence length="639" mass="68608">MAGSACTLGDPAPFEFDNASTLSGATTIRTSRDTGGLFGSGEFIPDRLDLIAGNCEGERGGGSGDGAAEDEKSGADAPANARKVAFAVLSLAIGMAVATLDGTFVAIMLPKMAEDLSGKDTYQWVGTGYLLTSTALIPVWGKLSDIFGRRELLTVLMFEFTAISAMCALSKSMLMLILARALQGIGGGAISSLSFIIIGEIVSPLERGKYMGIMSAVMGFCALIGPFVGGLIADHLSWRWGFWLNLPIGLAAIFSYQFTLKLTKPEGTMLAKFKRVDFPGVFLSTAAITLLLLGVTWGGVTFPWTSIQVLAPIGAFVAVLAVFFWWEKRAREPVVPLSLLFNLNYVLVTFVSFVANWGMYGLTYFLPMYFQRVLGLSTTETGYMNLPFIAFMIPTSFVVGMVIMKTGKYVMYPQLGLALATVGIGLLSLLDENSAKWFQIVPQLLCGLGLGMNMSTGNLMTQTNAPDDLIGPATSVGSFLKSLGGVVGIAVFATVTENVYADETRLSITHIADEYHLTVTTEQLELFVNVAAMVDLSTYNSEALSALQTALKHSYAKGLSRSFISFIPLGVVAFICALLIKHVPLRKTAKVQIKDGKERPTQSDPDPEVQRPSQSIRKGSEDTLYIPLPPRAFTARSVG</sequence>
<name>A0A139AL02_GONPJ</name>
<dbReference type="EMBL" id="KQ965746">
    <property type="protein sequence ID" value="KXS17469.1"/>
    <property type="molecule type" value="Genomic_DNA"/>
</dbReference>
<dbReference type="GO" id="GO:0022857">
    <property type="term" value="F:transmembrane transporter activity"/>
    <property type="evidence" value="ECO:0007669"/>
    <property type="project" value="InterPro"/>
</dbReference>
<protein>
    <submittedName>
        <fullName evidence="8">MFS general substrate transporter</fullName>
    </submittedName>
</protein>
<feature type="region of interest" description="Disordered" evidence="5">
    <location>
        <begin position="592"/>
        <end position="639"/>
    </location>
</feature>
<dbReference type="CDD" id="cd17502">
    <property type="entry name" value="MFS_Azr1_MDR_like"/>
    <property type="match status" value="1"/>
</dbReference>
<feature type="transmembrane region" description="Helical" evidence="6">
    <location>
        <begin position="281"/>
        <end position="300"/>
    </location>
</feature>
<feature type="transmembrane region" description="Helical" evidence="6">
    <location>
        <begin position="177"/>
        <end position="198"/>
    </location>
</feature>
<dbReference type="Gene3D" id="1.20.1250.20">
    <property type="entry name" value="MFS general substrate transporter like domains"/>
    <property type="match status" value="1"/>
</dbReference>
<gene>
    <name evidence="8" type="ORF">M427DRAFT_251980</name>
</gene>
<evidence type="ECO:0000256" key="4">
    <source>
        <dbReference type="ARBA" id="ARBA00023136"/>
    </source>
</evidence>
<feature type="domain" description="Major facilitator superfamily (MFS) profile" evidence="7">
    <location>
        <begin position="87"/>
        <end position="588"/>
    </location>
</feature>
<proteinExistence type="predicted"/>
<dbReference type="PROSITE" id="PS00217">
    <property type="entry name" value="SUGAR_TRANSPORT_2"/>
    <property type="match status" value="1"/>
</dbReference>
<dbReference type="SUPFAM" id="SSF103473">
    <property type="entry name" value="MFS general substrate transporter"/>
    <property type="match status" value="1"/>
</dbReference>
<dbReference type="AlphaFoldDB" id="A0A139AL02"/>
<dbReference type="PRINTS" id="PR01036">
    <property type="entry name" value="TCRTETB"/>
</dbReference>
<evidence type="ECO:0000313" key="8">
    <source>
        <dbReference type="EMBL" id="KXS17469.1"/>
    </source>
</evidence>
<dbReference type="Proteomes" id="UP000070544">
    <property type="component" value="Unassembled WGS sequence"/>
</dbReference>
<accession>A0A139AL02</accession>
<dbReference type="GO" id="GO:0005886">
    <property type="term" value="C:plasma membrane"/>
    <property type="evidence" value="ECO:0007669"/>
    <property type="project" value="TreeGrafter"/>
</dbReference>
<dbReference type="PROSITE" id="PS50850">
    <property type="entry name" value="MFS"/>
    <property type="match status" value="1"/>
</dbReference>
<feature type="transmembrane region" description="Helical" evidence="6">
    <location>
        <begin position="121"/>
        <end position="140"/>
    </location>
</feature>
<dbReference type="InterPro" id="IPR036259">
    <property type="entry name" value="MFS_trans_sf"/>
</dbReference>
<evidence type="ECO:0000256" key="2">
    <source>
        <dbReference type="ARBA" id="ARBA00022692"/>
    </source>
</evidence>
<comment type="subcellular location">
    <subcellularLocation>
        <location evidence="1">Membrane</location>
        <topology evidence="1">Multi-pass membrane protein</topology>
    </subcellularLocation>
</comment>
<dbReference type="InterPro" id="IPR011701">
    <property type="entry name" value="MFS"/>
</dbReference>
<organism evidence="8 9">
    <name type="scientific">Gonapodya prolifera (strain JEL478)</name>
    <name type="common">Monoblepharis prolifera</name>
    <dbReference type="NCBI Taxonomy" id="1344416"/>
    <lineage>
        <taxon>Eukaryota</taxon>
        <taxon>Fungi</taxon>
        <taxon>Fungi incertae sedis</taxon>
        <taxon>Chytridiomycota</taxon>
        <taxon>Chytridiomycota incertae sedis</taxon>
        <taxon>Monoblepharidomycetes</taxon>
        <taxon>Monoblepharidales</taxon>
        <taxon>Gonapodyaceae</taxon>
        <taxon>Gonapodya</taxon>
    </lineage>
</organism>
<keyword evidence="9" id="KW-1185">Reference proteome</keyword>
<dbReference type="PANTHER" id="PTHR23501">
    <property type="entry name" value="MAJOR FACILITATOR SUPERFAMILY"/>
    <property type="match status" value="1"/>
</dbReference>
<evidence type="ECO:0000259" key="7">
    <source>
        <dbReference type="PROSITE" id="PS50850"/>
    </source>
</evidence>
<feature type="transmembrane region" description="Helical" evidence="6">
    <location>
        <begin position="306"/>
        <end position="326"/>
    </location>
</feature>
<feature type="compositionally biased region" description="Basic and acidic residues" evidence="5">
    <location>
        <begin position="592"/>
        <end position="601"/>
    </location>
</feature>
<dbReference type="InterPro" id="IPR005829">
    <property type="entry name" value="Sugar_transporter_CS"/>
</dbReference>
<reference evidence="8 9" key="1">
    <citation type="journal article" date="2015" name="Genome Biol. Evol.">
        <title>Phylogenomic analyses indicate that early fungi evolved digesting cell walls of algal ancestors of land plants.</title>
        <authorList>
            <person name="Chang Y."/>
            <person name="Wang S."/>
            <person name="Sekimoto S."/>
            <person name="Aerts A.L."/>
            <person name="Choi C."/>
            <person name="Clum A."/>
            <person name="LaButti K.M."/>
            <person name="Lindquist E.A."/>
            <person name="Yee Ngan C."/>
            <person name="Ohm R.A."/>
            <person name="Salamov A.A."/>
            <person name="Grigoriev I.V."/>
            <person name="Spatafora J.W."/>
            <person name="Berbee M.L."/>
        </authorList>
    </citation>
    <scope>NUCLEOTIDE SEQUENCE [LARGE SCALE GENOMIC DNA]</scope>
    <source>
        <strain evidence="8 9">JEL478</strain>
    </source>
</reference>
<dbReference type="InterPro" id="IPR020846">
    <property type="entry name" value="MFS_dom"/>
</dbReference>
<evidence type="ECO:0000256" key="5">
    <source>
        <dbReference type="SAM" id="MobiDB-lite"/>
    </source>
</evidence>
<evidence type="ECO:0000256" key="3">
    <source>
        <dbReference type="ARBA" id="ARBA00022989"/>
    </source>
</evidence>
<feature type="transmembrane region" description="Helical" evidence="6">
    <location>
        <begin position="240"/>
        <end position="260"/>
    </location>
</feature>
<feature type="transmembrane region" description="Helical" evidence="6">
    <location>
        <begin position="84"/>
        <end position="109"/>
    </location>
</feature>
<evidence type="ECO:0000256" key="6">
    <source>
        <dbReference type="SAM" id="Phobius"/>
    </source>
</evidence>
<keyword evidence="4 6" id="KW-0472">Membrane</keyword>
<feature type="transmembrane region" description="Helical" evidence="6">
    <location>
        <begin position="410"/>
        <end position="430"/>
    </location>
</feature>
<feature type="transmembrane region" description="Helical" evidence="6">
    <location>
        <begin position="210"/>
        <end position="228"/>
    </location>
</feature>